<accession>A0AAJ1QZL7</accession>
<dbReference type="EMBL" id="JAUFQH010000016">
    <property type="protein sequence ID" value="MDN3620853.1"/>
    <property type="molecule type" value="Genomic_DNA"/>
</dbReference>
<name>A0AAJ1QZL7_9FLAO</name>
<sequence>MSKINLFSFCVLIFLLGCANSYKLEKKPELNILESYYKTKSSGVKGGNSGYSIYLMLDENTNLDTKNIKIKGIYFKDKYADLKHQELGKYQTFIKQDNNTDSLEPVFNSKKSVEIQEEKIPFVLKDTEAVISYLQNEKMKFFKVALTKKKTMDFPM</sequence>
<evidence type="ECO:0008006" key="3">
    <source>
        <dbReference type="Google" id="ProtNLM"/>
    </source>
</evidence>
<organism evidence="1 2">
    <name type="scientific">Polaribacter sejongensis</name>
    <dbReference type="NCBI Taxonomy" id="985043"/>
    <lineage>
        <taxon>Bacteria</taxon>
        <taxon>Pseudomonadati</taxon>
        <taxon>Bacteroidota</taxon>
        <taxon>Flavobacteriia</taxon>
        <taxon>Flavobacteriales</taxon>
        <taxon>Flavobacteriaceae</taxon>
    </lineage>
</organism>
<proteinExistence type="predicted"/>
<comment type="caution">
    <text evidence="1">The sequence shown here is derived from an EMBL/GenBank/DDBJ whole genome shotgun (WGS) entry which is preliminary data.</text>
</comment>
<dbReference type="PROSITE" id="PS51257">
    <property type="entry name" value="PROKAR_LIPOPROTEIN"/>
    <property type="match status" value="1"/>
</dbReference>
<protein>
    <recommendedName>
        <fullName evidence="3">Lipoprotein</fullName>
    </recommendedName>
</protein>
<dbReference type="AlphaFoldDB" id="A0AAJ1QZL7"/>
<reference evidence="1 2" key="1">
    <citation type="journal article" date="2014" name="Int. J. Syst. Evol. Microbiol.">
        <title>Complete genome sequence of Corynebacterium casei LMG S-19264T (=DSM 44701T), isolated from a smear-ripened cheese.</title>
        <authorList>
            <consortium name="US DOE Joint Genome Institute (JGI-PGF)"/>
            <person name="Walter F."/>
            <person name="Albersmeier A."/>
            <person name="Kalinowski J."/>
            <person name="Ruckert C."/>
        </authorList>
    </citation>
    <scope>NUCLEOTIDE SEQUENCE [LARGE SCALE GENOMIC DNA]</scope>
    <source>
        <strain evidence="1 2">CECT 8670</strain>
    </source>
</reference>
<dbReference type="RefSeq" id="WP_261972232.1">
    <property type="nucleotide sequence ID" value="NZ_CP103460.1"/>
</dbReference>
<gene>
    <name evidence="1" type="ORF">QWY81_15415</name>
</gene>
<evidence type="ECO:0000313" key="2">
    <source>
        <dbReference type="Proteomes" id="UP001228636"/>
    </source>
</evidence>
<dbReference type="Proteomes" id="UP001228636">
    <property type="component" value="Unassembled WGS sequence"/>
</dbReference>
<evidence type="ECO:0000313" key="1">
    <source>
        <dbReference type="EMBL" id="MDN3620853.1"/>
    </source>
</evidence>